<proteinExistence type="predicted"/>
<dbReference type="OrthoDB" id="9005865at2"/>
<dbReference type="KEGG" id="parb:CJU94_01750"/>
<reference evidence="1 2" key="1">
    <citation type="submission" date="2017-08" db="EMBL/GenBank/DDBJ databases">
        <title>Identification and genetic characteristics of simultaneous BTEX- and naphthalene-degrading Paraburkholderia sp. BN5 isolated from petroleum-contaminated soil.</title>
        <authorList>
            <person name="Lee Y."/>
            <person name="Jeon C.O."/>
        </authorList>
    </citation>
    <scope>NUCLEOTIDE SEQUENCE [LARGE SCALE GENOMIC DNA]</scope>
    <source>
        <strain evidence="1 2">BN5</strain>
    </source>
</reference>
<accession>A0A248VDE8</accession>
<organism evidence="1 2">
    <name type="scientific">Paraburkholderia aromaticivorans</name>
    <dbReference type="NCBI Taxonomy" id="2026199"/>
    <lineage>
        <taxon>Bacteria</taxon>
        <taxon>Pseudomonadati</taxon>
        <taxon>Pseudomonadota</taxon>
        <taxon>Betaproteobacteria</taxon>
        <taxon>Burkholderiales</taxon>
        <taxon>Burkholderiaceae</taxon>
        <taxon>Paraburkholderia</taxon>
    </lineage>
</organism>
<evidence type="ECO:0000313" key="2">
    <source>
        <dbReference type="Proteomes" id="UP000215158"/>
    </source>
</evidence>
<evidence type="ECO:0000313" key="1">
    <source>
        <dbReference type="EMBL" id="ASV97008.1"/>
    </source>
</evidence>
<dbReference type="AlphaFoldDB" id="A0A248VDE8"/>
<dbReference type="Proteomes" id="UP000215158">
    <property type="component" value="Chromosome 1"/>
</dbReference>
<keyword evidence="2" id="KW-1185">Reference proteome</keyword>
<dbReference type="RefSeq" id="WP_095417296.1">
    <property type="nucleotide sequence ID" value="NZ_CP022989.1"/>
</dbReference>
<sequence length="122" mass="13947">MSDSSLLEQVKRCAEKIGCNDMMRAIMATVWLEFDQSIAPYPSHPFRLQDLDVALLAGFVEARSKRCVDVEFLLLEITCIRMVLLESGFLHNQLTGLSVRVKRHRLANDENGKYRFAKTLCI</sequence>
<protein>
    <submittedName>
        <fullName evidence="1">Uncharacterized protein</fullName>
    </submittedName>
</protein>
<gene>
    <name evidence="1" type="ORF">CJU94_01750</name>
</gene>
<name>A0A248VDE8_9BURK</name>
<dbReference type="EMBL" id="CP022989">
    <property type="protein sequence ID" value="ASV97008.1"/>
    <property type="molecule type" value="Genomic_DNA"/>
</dbReference>